<dbReference type="PROSITE" id="PS00072">
    <property type="entry name" value="ACYL_COA_DH_1"/>
    <property type="match status" value="1"/>
</dbReference>
<keyword evidence="3 6" id="KW-0285">Flavoprotein</keyword>
<evidence type="ECO:0000256" key="2">
    <source>
        <dbReference type="ARBA" id="ARBA00009347"/>
    </source>
</evidence>
<proteinExistence type="inferred from homology"/>
<feature type="domain" description="Acyl-CoA dehydrogenase/oxidase N-terminal" evidence="9">
    <location>
        <begin position="19"/>
        <end position="127"/>
    </location>
</feature>
<dbReference type="Pfam" id="PF00441">
    <property type="entry name" value="Acyl-CoA_dh_1"/>
    <property type="match status" value="1"/>
</dbReference>
<evidence type="ECO:0000256" key="4">
    <source>
        <dbReference type="ARBA" id="ARBA00022827"/>
    </source>
</evidence>
<keyword evidence="4 6" id="KW-0274">FAD</keyword>
<accession>A0ABR9MKR9</accession>
<dbReference type="Proteomes" id="UP000633509">
    <property type="component" value="Unassembled WGS sequence"/>
</dbReference>
<dbReference type="InterPro" id="IPR009075">
    <property type="entry name" value="AcylCo_DH/oxidase_C"/>
</dbReference>
<keyword evidence="11" id="KW-1185">Reference proteome</keyword>
<gene>
    <name evidence="10" type="ORF">H4W80_011799</name>
</gene>
<dbReference type="Gene3D" id="1.10.540.10">
    <property type="entry name" value="Acyl-CoA dehydrogenase/oxidase, N-terminal domain"/>
    <property type="match status" value="1"/>
</dbReference>
<dbReference type="PANTHER" id="PTHR43292:SF4">
    <property type="entry name" value="ACYL-COA DEHYDROGENASE FADE34"/>
    <property type="match status" value="1"/>
</dbReference>
<comment type="caution">
    <text evidence="10">The sequence shown here is derived from an EMBL/GenBank/DDBJ whole genome shotgun (WGS) entry which is preliminary data.</text>
</comment>
<dbReference type="InterPro" id="IPR037069">
    <property type="entry name" value="AcylCoA_DH/ox_N_sf"/>
</dbReference>
<dbReference type="PANTHER" id="PTHR43292">
    <property type="entry name" value="ACYL-COA DEHYDROGENASE"/>
    <property type="match status" value="1"/>
</dbReference>
<dbReference type="Pfam" id="PF02770">
    <property type="entry name" value="Acyl-CoA_dh_M"/>
    <property type="match status" value="1"/>
</dbReference>
<evidence type="ECO:0000256" key="1">
    <source>
        <dbReference type="ARBA" id="ARBA00001974"/>
    </source>
</evidence>
<sequence>MNAQALALGAVAGLPDGLRELRVRVRRFLEDEIAAGGFAPEVDAWMSGVDPAFSGRLAGRGWVGMTIPVAYGGHGRTALERYVVTEELLAAGAPVAAHWIADRQIAPSILRNGTEQQKHRYLPQIARAQSFFAIGMSEPDSGSDLASVRTRAVEVEDGWRLTGTKVWTSVAHLATAVVVLARTDDAGDRHAGLSQFIVDLPHPAVTIRPIITIDGAHHFNEVVLDDAVIPASGLLGRRGDGWRQVTAELGNERSGPERILSTLPLLREWARPENLGDDPVAHAELGRLVSRLVALRRLSLSVAERLAEGESPAVAAALVKDLGTEFEGDVVDAVRRHVAPDPGGRGLAAMLAKAVLHVPAFTLRGGASEILRSIVAKELSS</sequence>
<evidence type="ECO:0000256" key="3">
    <source>
        <dbReference type="ARBA" id="ARBA00022630"/>
    </source>
</evidence>
<feature type="domain" description="Acyl-CoA oxidase/dehydrogenase middle" evidence="8">
    <location>
        <begin position="133"/>
        <end position="226"/>
    </location>
</feature>
<dbReference type="InterPro" id="IPR006089">
    <property type="entry name" value="Acyl-CoA_DH_CS"/>
</dbReference>
<reference evidence="10 11" key="1">
    <citation type="submission" date="2020-10" db="EMBL/GenBank/DDBJ databases">
        <title>Sequencing the genomes of 1000 actinobacteria strains.</title>
        <authorList>
            <person name="Klenk H.-P."/>
        </authorList>
    </citation>
    <scope>NUCLEOTIDE SEQUENCE [LARGE SCALE GENOMIC DNA]</scope>
    <source>
        <strain evidence="10 11">DSM 43173</strain>
    </source>
</reference>
<evidence type="ECO:0000259" key="7">
    <source>
        <dbReference type="Pfam" id="PF00441"/>
    </source>
</evidence>
<dbReference type="InterPro" id="IPR036250">
    <property type="entry name" value="AcylCo_DH-like_C"/>
</dbReference>
<dbReference type="InterPro" id="IPR006091">
    <property type="entry name" value="Acyl-CoA_Oxase/DH_mid-dom"/>
</dbReference>
<evidence type="ECO:0000256" key="6">
    <source>
        <dbReference type="RuleBase" id="RU362125"/>
    </source>
</evidence>
<dbReference type="InterPro" id="IPR009100">
    <property type="entry name" value="AcylCoA_DH/oxidase_NM_dom_sf"/>
</dbReference>
<evidence type="ECO:0000259" key="9">
    <source>
        <dbReference type="Pfam" id="PF02771"/>
    </source>
</evidence>
<comment type="cofactor">
    <cofactor evidence="1 6">
        <name>FAD</name>
        <dbReference type="ChEBI" id="CHEBI:57692"/>
    </cofactor>
</comment>
<feature type="domain" description="Acyl-CoA dehydrogenase/oxidase C-terminal" evidence="7">
    <location>
        <begin position="273"/>
        <end position="379"/>
    </location>
</feature>
<dbReference type="InterPro" id="IPR046373">
    <property type="entry name" value="Acyl-CoA_Oxase/DH_mid-dom_sf"/>
</dbReference>
<organism evidence="10 11">
    <name type="scientific">Nonomuraea angiospora</name>
    <dbReference type="NCBI Taxonomy" id="46172"/>
    <lineage>
        <taxon>Bacteria</taxon>
        <taxon>Bacillati</taxon>
        <taxon>Actinomycetota</taxon>
        <taxon>Actinomycetes</taxon>
        <taxon>Streptosporangiales</taxon>
        <taxon>Streptosporangiaceae</taxon>
        <taxon>Nonomuraea</taxon>
    </lineage>
</organism>
<evidence type="ECO:0000313" key="10">
    <source>
        <dbReference type="EMBL" id="MBE1593541.1"/>
    </source>
</evidence>
<evidence type="ECO:0000313" key="11">
    <source>
        <dbReference type="Proteomes" id="UP000633509"/>
    </source>
</evidence>
<dbReference type="Gene3D" id="1.20.140.10">
    <property type="entry name" value="Butyryl-CoA Dehydrogenase, subunit A, domain 3"/>
    <property type="match status" value="1"/>
</dbReference>
<evidence type="ECO:0000259" key="8">
    <source>
        <dbReference type="Pfam" id="PF02770"/>
    </source>
</evidence>
<keyword evidence="5 6" id="KW-0560">Oxidoreductase</keyword>
<dbReference type="InterPro" id="IPR052161">
    <property type="entry name" value="Mycobact_Acyl-CoA_DH"/>
</dbReference>
<protein>
    <submittedName>
        <fullName evidence="10">Alkylation response protein AidB-like acyl-CoA dehydrogenase</fullName>
    </submittedName>
</protein>
<dbReference type="InterPro" id="IPR013786">
    <property type="entry name" value="AcylCoA_DH/ox_N"/>
</dbReference>
<dbReference type="Gene3D" id="2.40.110.10">
    <property type="entry name" value="Butyryl-CoA Dehydrogenase, subunit A, domain 2"/>
    <property type="match status" value="1"/>
</dbReference>
<dbReference type="RefSeq" id="WP_318787568.1">
    <property type="nucleotide sequence ID" value="NZ_JADBEK010000001.1"/>
</dbReference>
<dbReference type="SUPFAM" id="SSF56645">
    <property type="entry name" value="Acyl-CoA dehydrogenase NM domain-like"/>
    <property type="match status" value="1"/>
</dbReference>
<dbReference type="Pfam" id="PF02771">
    <property type="entry name" value="Acyl-CoA_dh_N"/>
    <property type="match status" value="1"/>
</dbReference>
<dbReference type="EMBL" id="JADBEK010000001">
    <property type="protein sequence ID" value="MBE1593541.1"/>
    <property type="molecule type" value="Genomic_DNA"/>
</dbReference>
<comment type="similarity">
    <text evidence="2 6">Belongs to the acyl-CoA dehydrogenase family.</text>
</comment>
<name>A0ABR9MKR9_9ACTN</name>
<evidence type="ECO:0000256" key="5">
    <source>
        <dbReference type="ARBA" id="ARBA00023002"/>
    </source>
</evidence>
<dbReference type="SUPFAM" id="SSF47203">
    <property type="entry name" value="Acyl-CoA dehydrogenase C-terminal domain-like"/>
    <property type="match status" value="1"/>
</dbReference>